<evidence type="ECO:0000256" key="1">
    <source>
        <dbReference type="ARBA" id="ARBA00023015"/>
    </source>
</evidence>
<dbReference type="SMART" id="SM00345">
    <property type="entry name" value="HTH_GNTR"/>
    <property type="match status" value="1"/>
</dbReference>
<dbReference type="InterPro" id="IPR036388">
    <property type="entry name" value="WH-like_DNA-bd_sf"/>
</dbReference>
<accession>A0ABU3S909</accession>
<keyword evidence="1" id="KW-0805">Transcription regulation</keyword>
<evidence type="ECO:0000313" key="6">
    <source>
        <dbReference type="Proteomes" id="UP001254257"/>
    </source>
</evidence>
<dbReference type="PANTHER" id="PTHR43537:SF24">
    <property type="entry name" value="GLUCONATE OPERON TRANSCRIPTIONAL REPRESSOR"/>
    <property type="match status" value="1"/>
</dbReference>
<dbReference type="Pfam" id="PF07729">
    <property type="entry name" value="FCD"/>
    <property type="match status" value="1"/>
</dbReference>
<dbReference type="InterPro" id="IPR036390">
    <property type="entry name" value="WH_DNA-bd_sf"/>
</dbReference>
<dbReference type="SMART" id="SM00895">
    <property type="entry name" value="FCD"/>
    <property type="match status" value="1"/>
</dbReference>
<protein>
    <submittedName>
        <fullName evidence="5">GntR family transcriptional regulator</fullName>
    </submittedName>
</protein>
<name>A0ABU3S909_9HYPH</name>
<dbReference type="InterPro" id="IPR011711">
    <property type="entry name" value="GntR_C"/>
</dbReference>
<keyword evidence="2" id="KW-0238">DNA-binding</keyword>
<dbReference type="Gene3D" id="1.20.120.530">
    <property type="entry name" value="GntR ligand-binding domain-like"/>
    <property type="match status" value="1"/>
</dbReference>
<dbReference type="InterPro" id="IPR000524">
    <property type="entry name" value="Tscrpt_reg_HTH_GntR"/>
</dbReference>
<dbReference type="RefSeq" id="WP_316019087.1">
    <property type="nucleotide sequence ID" value="NZ_JAWDID010000021.1"/>
</dbReference>
<dbReference type="InterPro" id="IPR008920">
    <property type="entry name" value="TF_FadR/GntR_C"/>
</dbReference>
<keyword evidence="6" id="KW-1185">Reference proteome</keyword>
<gene>
    <name evidence="5" type="ORF">RKE40_15270</name>
</gene>
<dbReference type="SUPFAM" id="SSF46785">
    <property type="entry name" value="Winged helix' DNA-binding domain"/>
    <property type="match status" value="1"/>
</dbReference>
<comment type="caution">
    <text evidence="5">The sequence shown here is derived from an EMBL/GenBank/DDBJ whole genome shotgun (WGS) entry which is preliminary data.</text>
</comment>
<sequence>MMHAEPSFRKPSRVVLAEQVYELIKERILDQAYVPGERLNIDALVREFAVSSTPIREALMRLTAEGLVRAEPFIGFTTAPVPDQRYYEDVYSFRGVIEPWAAASAARRQPAAEAIAGLRAAVAAMMAGEPSREYRSHRAFTEADDRFHRIVLQLAGNQVALKSYDDLRFHLHISRLYLTREQDVGPTHREHYAIVDALEAGDPEAAADAMRRHLQGSYERLIK</sequence>
<evidence type="ECO:0000256" key="2">
    <source>
        <dbReference type="ARBA" id="ARBA00023125"/>
    </source>
</evidence>
<dbReference type="SUPFAM" id="SSF48008">
    <property type="entry name" value="GntR ligand-binding domain-like"/>
    <property type="match status" value="1"/>
</dbReference>
<dbReference type="CDD" id="cd07377">
    <property type="entry name" value="WHTH_GntR"/>
    <property type="match status" value="1"/>
</dbReference>
<dbReference type="PROSITE" id="PS50949">
    <property type="entry name" value="HTH_GNTR"/>
    <property type="match status" value="1"/>
</dbReference>
<reference evidence="5 6" key="1">
    <citation type="submission" date="2023-09" db="EMBL/GenBank/DDBJ databases">
        <title>Whole genome shotgun sequencing (WGS) of Bosea sp. ZW T0_25, isolated from stored onions (Allium cepa).</title>
        <authorList>
            <person name="Stoll D.A."/>
            <person name="Huch M."/>
        </authorList>
    </citation>
    <scope>NUCLEOTIDE SEQUENCE [LARGE SCALE GENOMIC DNA]</scope>
    <source>
        <strain evidence="5 6">ZW T0_25</strain>
    </source>
</reference>
<dbReference type="Gene3D" id="1.10.10.10">
    <property type="entry name" value="Winged helix-like DNA-binding domain superfamily/Winged helix DNA-binding domain"/>
    <property type="match status" value="1"/>
</dbReference>
<dbReference type="EMBL" id="JAWDID010000021">
    <property type="protein sequence ID" value="MDU0341258.1"/>
    <property type="molecule type" value="Genomic_DNA"/>
</dbReference>
<keyword evidence="3" id="KW-0804">Transcription</keyword>
<evidence type="ECO:0000256" key="3">
    <source>
        <dbReference type="ARBA" id="ARBA00023163"/>
    </source>
</evidence>
<evidence type="ECO:0000313" key="5">
    <source>
        <dbReference type="EMBL" id="MDU0341258.1"/>
    </source>
</evidence>
<feature type="domain" description="HTH gntR-type" evidence="4">
    <location>
        <begin position="14"/>
        <end position="81"/>
    </location>
</feature>
<proteinExistence type="predicted"/>
<dbReference type="Proteomes" id="UP001254257">
    <property type="component" value="Unassembled WGS sequence"/>
</dbReference>
<dbReference type="PANTHER" id="PTHR43537">
    <property type="entry name" value="TRANSCRIPTIONAL REGULATOR, GNTR FAMILY"/>
    <property type="match status" value="1"/>
</dbReference>
<evidence type="ECO:0000259" key="4">
    <source>
        <dbReference type="PROSITE" id="PS50949"/>
    </source>
</evidence>
<organism evidence="5 6">
    <name type="scientific">Bosea rubneri</name>
    <dbReference type="NCBI Taxonomy" id="3075434"/>
    <lineage>
        <taxon>Bacteria</taxon>
        <taxon>Pseudomonadati</taxon>
        <taxon>Pseudomonadota</taxon>
        <taxon>Alphaproteobacteria</taxon>
        <taxon>Hyphomicrobiales</taxon>
        <taxon>Boseaceae</taxon>
        <taxon>Bosea</taxon>
    </lineage>
</organism>
<dbReference type="Pfam" id="PF00392">
    <property type="entry name" value="GntR"/>
    <property type="match status" value="1"/>
</dbReference>